<dbReference type="STRING" id="930991.A0A0D0DU01"/>
<dbReference type="AlphaFoldDB" id="A0A0D0DU01"/>
<keyword evidence="2" id="KW-1185">Reference proteome</keyword>
<protein>
    <submittedName>
        <fullName evidence="1">Uncharacterized protein</fullName>
    </submittedName>
</protein>
<dbReference type="HOGENOM" id="CLU_2159184_0_0_1"/>
<reference evidence="1 2" key="1">
    <citation type="submission" date="2014-04" db="EMBL/GenBank/DDBJ databases">
        <authorList>
            <consortium name="DOE Joint Genome Institute"/>
            <person name="Kuo A."/>
            <person name="Kohler A."/>
            <person name="Jargeat P."/>
            <person name="Nagy L.G."/>
            <person name="Floudas D."/>
            <person name="Copeland A."/>
            <person name="Barry K.W."/>
            <person name="Cichocki N."/>
            <person name="Veneault-Fourrey C."/>
            <person name="LaButti K."/>
            <person name="Lindquist E.A."/>
            <person name="Lipzen A."/>
            <person name="Lundell T."/>
            <person name="Morin E."/>
            <person name="Murat C."/>
            <person name="Sun H."/>
            <person name="Tunlid A."/>
            <person name="Henrissat B."/>
            <person name="Grigoriev I.V."/>
            <person name="Hibbett D.S."/>
            <person name="Martin F."/>
            <person name="Nordberg H.P."/>
            <person name="Cantor M.N."/>
            <person name="Hua S.X."/>
        </authorList>
    </citation>
    <scope>NUCLEOTIDE SEQUENCE [LARGE SCALE GENOMIC DNA]</scope>
    <source>
        <strain evidence="1 2">Ve08.2h10</strain>
    </source>
</reference>
<organism evidence="1 2">
    <name type="scientific">Paxillus rubicundulus Ve08.2h10</name>
    <dbReference type="NCBI Taxonomy" id="930991"/>
    <lineage>
        <taxon>Eukaryota</taxon>
        <taxon>Fungi</taxon>
        <taxon>Dikarya</taxon>
        <taxon>Basidiomycota</taxon>
        <taxon>Agaricomycotina</taxon>
        <taxon>Agaricomycetes</taxon>
        <taxon>Agaricomycetidae</taxon>
        <taxon>Boletales</taxon>
        <taxon>Paxilineae</taxon>
        <taxon>Paxillaceae</taxon>
        <taxon>Paxillus</taxon>
    </lineage>
</organism>
<accession>A0A0D0DU01</accession>
<gene>
    <name evidence="1" type="ORF">PAXRUDRAFT_136009</name>
</gene>
<dbReference type="InParanoid" id="A0A0D0DU01"/>
<reference evidence="2" key="2">
    <citation type="submission" date="2015-01" db="EMBL/GenBank/DDBJ databases">
        <title>Evolutionary Origins and Diversification of the Mycorrhizal Mutualists.</title>
        <authorList>
            <consortium name="DOE Joint Genome Institute"/>
            <consortium name="Mycorrhizal Genomics Consortium"/>
            <person name="Kohler A."/>
            <person name="Kuo A."/>
            <person name="Nagy L.G."/>
            <person name="Floudas D."/>
            <person name="Copeland A."/>
            <person name="Barry K.W."/>
            <person name="Cichocki N."/>
            <person name="Veneault-Fourrey C."/>
            <person name="LaButti K."/>
            <person name="Lindquist E.A."/>
            <person name="Lipzen A."/>
            <person name="Lundell T."/>
            <person name="Morin E."/>
            <person name="Murat C."/>
            <person name="Riley R."/>
            <person name="Ohm R."/>
            <person name="Sun H."/>
            <person name="Tunlid A."/>
            <person name="Henrissat B."/>
            <person name="Grigoriev I.V."/>
            <person name="Hibbett D.S."/>
            <person name="Martin F."/>
        </authorList>
    </citation>
    <scope>NUCLEOTIDE SEQUENCE [LARGE SCALE GENOMIC DNA]</scope>
    <source>
        <strain evidence="2">Ve08.2h10</strain>
    </source>
</reference>
<proteinExistence type="predicted"/>
<dbReference type="OrthoDB" id="2266637at2759"/>
<dbReference type="Proteomes" id="UP000054538">
    <property type="component" value="Unassembled WGS sequence"/>
</dbReference>
<sequence length="111" mass="12267">MAVTELTPDGSQVVCIDGTSKNELKWACHYGRAMSGTHATPSNVFMQGDHYSLVATITIDGYLAVDVVEGSYNSELFYNFIAEKVVWTDFFFTICDPLHTAKAPKDEPLIL</sequence>
<dbReference type="EMBL" id="KN824929">
    <property type="protein sequence ID" value="KIK97578.1"/>
    <property type="molecule type" value="Genomic_DNA"/>
</dbReference>
<evidence type="ECO:0000313" key="2">
    <source>
        <dbReference type="Proteomes" id="UP000054538"/>
    </source>
</evidence>
<name>A0A0D0DU01_9AGAM</name>
<evidence type="ECO:0000313" key="1">
    <source>
        <dbReference type="EMBL" id="KIK97578.1"/>
    </source>
</evidence>